<reference evidence="3 4" key="2">
    <citation type="journal article" date="2016" name="Genome Announc.">
        <title>Draft Genome Sequences of Streptomyces scabiei S58, Streptomyces turgidiscabies T45, and Streptomyces acidiscabies a10, the Pathogens of Potato Common Scab, Isolated in Japan.</title>
        <authorList>
            <person name="Tomihama T."/>
            <person name="Nishi Y."/>
            <person name="Sakai M."/>
            <person name="Ikenaga M."/>
            <person name="Okubo T."/>
            <person name="Ikeda S."/>
        </authorList>
    </citation>
    <scope>NUCLEOTIDE SEQUENCE [LARGE SCALE GENOMIC DNA]</scope>
    <source>
        <strain evidence="3 4">S58</strain>
    </source>
</reference>
<dbReference type="PANTHER" id="PTHR11895:SF151">
    <property type="entry name" value="GLUTAMYL-TRNA(GLN) AMIDOTRANSFERASE SUBUNIT A"/>
    <property type="match status" value="1"/>
</dbReference>
<reference evidence="4" key="1">
    <citation type="submission" date="2015-11" db="EMBL/GenBank/DDBJ databases">
        <authorList>
            <consortium name="Cross-ministerial Strategic Innovation Promotion Program (SIP) consortium"/>
            <person name="Tomihama T."/>
            <person name="Ikenaga M."/>
            <person name="Sakai M."/>
            <person name="Okubo T."/>
            <person name="Ikeda S."/>
        </authorList>
    </citation>
    <scope>NUCLEOTIDE SEQUENCE [LARGE SCALE GENOMIC DNA]</scope>
    <source>
        <strain evidence="4">S58</strain>
    </source>
</reference>
<gene>
    <name evidence="3" type="primary">mdlY</name>
    <name evidence="3" type="ORF">SsS58_04701</name>
</gene>
<sequence length="455" mass="46954">MQTALSRLAAGTLSSVSLTEELLARAERAGDLGAFVTLDADRALAEAAAADRGPARGPLHGLPIAVKDNIHVAGLPNTAGCEALAGFVPDRDAQAITRLRAAGAIVLGKTNMHELALGATTAGGPYGPARNPADPDRFAGGSSGGTATAVAAGLAPAGLGTDTGGSVRVPAALTGIAGLRPTTGRYPAGGVTPLSRTRDTIGPMAATVADLLLLDTVLAADRGPAEAPDPREVVLAVPAHHFTEPLHPRTAEVWEHSLDVLRTAGVRLVPVRLPEVETAEELAGFPITLYEAARQLPGYLSTATGGTEPAELLARITHPDVRTTMERVVFPQAVTASAYKAALDIRDRVLVDGYRRIFRETGAHAVLFPTTPLPAGRIDTDTERVRLDGVLRPTFPTYIRNTGPGSVAALPGLTVPVRSAGPGLPVGVALDAPWNTDRRLLGLGLLVEKLLEAGA</sequence>
<proteinExistence type="predicted"/>
<protein>
    <submittedName>
        <fullName evidence="3">Mandelamide hydrolase</fullName>
        <ecNumber evidence="3">3.5.1.86</ecNumber>
    </submittedName>
</protein>
<organism evidence="3 4">
    <name type="scientific">Streptomyces scabiei</name>
    <dbReference type="NCBI Taxonomy" id="1930"/>
    <lineage>
        <taxon>Bacteria</taxon>
        <taxon>Bacillati</taxon>
        <taxon>Actinomycetota</taxon>
        <taxon>Actinomycetes</taxon>
        <taxon>Kitasatosporales</taxon>
        <taxon>Streptomycetaceae</taxon>
        <taxon>Streptomyces</taxon>
    </lineage>
</organism>
<dbReference type="InterPro" id="IPR020556">
    <property type="entry name" value="Amidase_CS"/>
</dbReference>
<dbReference type="InterPro" id="IPR023631">
    <property type="entry name" value="Amidase_dom"/>
</dbReference>
<dbReference type="SUPFAM" id="SSF75304">
    <property type="entry name" value="Amidase signature (AS) enzymes"/>
    <property type="match status" value="1"/>
</dbReference>
<accession>A0A117EEN1</accession>
<dbReference type="AlphaFoldDB" id="A0A117EEN1"/>
<dbReference type="InterPro" id="IPR000120">
    <property type="entry name" value="Amidase"/>
</dbReference>
<dbReference type="Proteomes" id="UP000067448">
    <property type="component" value="Unassembled WGS sequence"/>
</dbReference>
<comment type="caution">
    <text evidence="3">The sequence shown here is derived from an EMBL/GenBank/DDBJ whole genome shotgun (WGS) entry which is preliminary data.</text>
</comment>
<reference evidence="4" key="3">
    <citation type="submission" date="2016-02" db="EMBL/GenBank/DDBJ databases">
        <title>Draft genome of pathogenic Streptomyces sp. in Japan.</title>
        <authorList>
            <person name="Tomihama T."/>
            <person name="Ikenaga M."/>
            <person name="Sakai M."/>
            <person name="Okubo T."/>
            <person name="Ikeda S."/>
        </authorList>
    </citation>
    <scope>NUCLEOTIDE SEQUENCE [LARGE SCALE GENOMIC DNA]</scope>
    <source>
        <strain evidence="4">S58</strain>
    </source>
</reference>
<dbReference type="EMBL" id="BCMM01000022">
    <property type="protein sequence ID" value="GAQ64308.1"/>
    <property type="molecule type" value="Genomic_DNA"/>
</dbReference>
<name>A0A117EEN1_STRSC</name>
<evidence type="ECO:0000256" key="1">
    <source>
        <dbReference type="SAM" id="MobiDB-lite"/>
    </source>
</evidence>
<dbReference type="GO" id="GO:0050537">
    <property type="term" value="F:mandelamide amidase activity"/>
    <property type="evidence" value="ECO:0007669"/>
    <property type="project" value="UniProtKB-EC"/>
</dbReference>
<dbReference type="RefSeq" id="WP_063889301.1">
    <property type="nucleotide sequence ID" value="NZ_BCMM01000022.1"/>
</dbReference>
<feature type="domain" description="Amidase" evidence="2">
    <location>
        <begin position="18"/>
        <end position="441"/>
    </location>
</feature>
<keyword evidence="3" id="KW-0378">Hydrolase</keyword>
<dbReference type="EC" id="3.5.1.86" evidence="3"/>
<dbReference type="InterPro" id="IPR036928">
    <property type="entry name" value="AS_sf"/>
</dbReference>
<evidence type="ECO:0000313" key="3">
    <source>
        <dbReference type="EMBL" id="GAQ64308.1"/>
    </source>
</evidence>
<dbReference type="Gene3D" id="3.90.1300.10">
    <property type="entry name" value="Amidase signature (AS) domain"/>
    <property type="match status" value="1"/>
</dbReference>
<evidence type="ECO:0000259" key="2">
    <source>
        <dbReference type="Pfam" id="PF01425"/>
    </source>
</evidence>
<dbReference type="PROSITE" id="PS00571">
    <property type="entry name" value="AMIDASES"/>
    <property type="match status" value="1"/>
</dbReference>
<dbReference type="Pfam" id="PF01425">
    <property type="entry name" value="Amidase"/>
    <property type="match status" value="1"/>
</dbReference>
<evidence type="ECO:0000313" key="4">
    <source>
        <dbReference type="Proteomes" id="UP000067448"/>
    </source>
</evidence>
<dbReference type="PANTHER" id="PTHR11895">
    <property type="entry name" value="TRANSAMIDASE"/>
    <property type="match status" value="1"/>
</dbReference>
<feature type="region of interest" description="Disordered" evidence="1">
    <location>
        <begin position="126"/>
        <end position="145"/>
    </location>
</feature>
<dbReference type="OrthoDB" id="9811471at2"/>